<evidence type="ECO:0000256" key="1">
    <source>
        <dbReference type="SAM" id="MobiDB-lite"/>
    </source>
</evidence>
<protein>
    <submittedName>
        <fullName evidence="2">Uncharacterized protein</fullName>
    </submittedName>
</protein>
<dbReference type="Proteomes" id="UP000287651">
    <property type="component" value="Unassembled WGS sequence"/>
</dbReference>
<reference evidence="2 3" key="1">
    <citation type="journal article" date="2014" name="Agronomy (Basel)">
        <title>A Draft Genome Sequence for Ensete ventricosum, the Drought-Tolerant Tree Against Hunger.</title>
        <authorList>
            <person name="Harrison J."/>
            <person name="Moore K.A."/>
            <person name="Paszkiewicz K."/>
            <person name="Jones T."/>
            <person name="Grant M."/>
            <person name="Ambacheew D."/>
            <person name="Muzemil S."/>
            <person name="Studholme D.J."/>
        </authorList>
    </citation>
    <scope>NUCLEOTIDE SEQUENCE [LARGE SCALE GENOMIC DNA]</scope>
</reference>
<proteinExistence type="predicted"/>
<evidence type="ECO:0000313" key="2">
    <source>
        <dbReference type="EMBL" id="RRT54424.1"/>
    </source>
</evidence>
<comment type="caution">
    <text evidence="2">The sequence shown here is derived from an EMBL/GenBank/DDBJ whole genome shotgun (WGS) entry which is preliminary data.</text>
</comment>
<feature type="region of interest" description="Disordered" evidence="1">
    <location>
        <begin position="1"/>
        <end position="22"/>
    </location>
</feature>
<accession>A0A426YRS9</accession>
<sequence length="199" mass="21216">MGHAGWTAWADEGSGISGMRQRGRQMTLPIEKGATLMVAMIDGGEEDDGRWLGREAVVERSTASMARETWERPPMERKETNLPTMCSESAGQLLRKERATAKEDVGEAIVAAVGAIGSDGCDRSTTATMGFSGDRGGEEEVCCWRQRAPSTWLGSETTTQEAKDVPVAVAEKDAVVAVEVEGSGRWGALVVAAAIEKGR</sequence>
<gene>
    <name evidence="2" type="ORF">B296_00030532</name>
</gene>
<organism evidence="2 3">
    <name type="scientific">Ensete ventricosum</name>
    <name type="common">Abyssinian banana</name>
    <name type="synonym">Musa ensete</name>
    <dbReference type="NCBI Taxonomy" id="4639"/>
    <lineage>
        <taxon>Eukaryota</taxon>
        <taxon>Viridiplantae</taxon>
        <taxon>Streptophyta</taxon>
        <taxon>Embryophyta</taxon>
        <taxon>Tracheophyta</taxon>
        <taxon>Spermatophyta</taxon>
        <taxon>Magnoliopsida</taxon>
        <taxon>Liliopsida</taxon>
        <taxon>Zingiberales</taxon>
        <taxon>Musaceae</taxon>
        <taxon>Ensete</taxon>
    </lineage>
</organism>
<name>A0A426YRS9_ENSVE</name>
<dbReference type="AlphaFoldDB" id="A0A426YRS9"/>
<evidence type="ECO:0000313" key="3">
    <source>
        <dbReference type="Proteomes" id="UP000287651"/>
    </source>
</evidence>
<dbReference type="EMBL" id="AMZH03010613">
    <property type="protein sequence ID" value="RRT54424.1"/>
    <property type="molecule type" value="Genomic_DNA"/>
</dbReference>